<dbReference type="AlphaFoldDB" id="A0A6I8QCX8"/>
<keyword evidence="9 16" id="KW-0720">Serine protease</keyword>
<evidence type="ECO:0000256" key="1">
    <source>
        <dbReference type="ARBA" id="ARBA00004613"/>
    </source>
</evidence>
<dbReference type="Gene3D" id="2.40.10.10">
    <property type="entry name" value="Trypsin-like serine proteases"/>
    <property type="match status" value="1"/>
</dbReference>
<keyword evidence="8 16" id="KW-0378">Hydrolase</keyword>
<dbReference type="GO" id="GO:0005576">
    <property type="term" value="C:extracellular region"/>
    <property type="evidence" value="ECO:0007669"/>
    <property type="project" value="UniProtKB-SubCell"/>
</dbReference>
<keyword evidence="17" id="KW-1133">Transmembrane helix</keyword>
<dbReference type="FunFam" id="2.10.25.10:FF:000294">
    <property type="entry name" value="Delta-like protein"/>
    <property type="match status" value="1"/>
</dbReference>
<dbReference type="InterPro" id="IPR018114">
    <property type="entry name" value="TRYPSIN_HIS"/>
</dbReference>
<evidence type="ECO:0000256" key="9">
    <source>
        <dbReference type="ARBA" id="ARBA00022825"/>
    </source>
</evidence>
<sequence>MGCAHAGSHRFVQKINLPPPIHQGLFTWLSAPELHRAPSMDSLSRLISLLVFLLYITIIAGALNKPRSLKLRPDGTPRFSHRALNLGQRMTEDGKKCKFPFRFGGRVYFTCITKAPFYRKWCATTHNYDRDREWGYCADANRDVAIQNFCAENPCEHGGTCHNIAERGTYHCICPEGYTGKDCEIEKCFDHTHYEFYDTGESWARIHNGRVESCTCFEGNNIKCVGGERYTVCIENPCLNGGACRLMISSGKTVCGCRGQYVGKYCNIDVTQSCYDSDNATEYRGIKKETQSGHSCLPWNSDMLYEEIHTGQGMNFIPKGLGSHPYCRSPDDDEIPWCYLMNDRLVSWEHCSIPKCRDKGRRVIMQEDAVVPAPPKCGKKHEKRVVARGRILGGNSALPGSHPWVAGIYIGNYFCAGSLIQPCWVVSAAHCFADSPSKSKIRVVLGQHFFNQTTDVTQTFEVERYIFYDKYSVFKRNEHDIVLIKLKRINNACAKKTQFVQTICLPDVSAPFADDHHCQIAGWGRMHEDSTEYAQNLQEAIVPLVPDNKCSSPEIYGAEISENMFCAGYFDCTIDSCQGDSGGPLACEKDKISYLWGIVSWGEGCGNHNKPGVYTKVSNYVDWINRKIMPKKTA</sequence>
<dbReference type="InterPro" id="IPR013806">
    <property type="entry name" value="Kringle-like"/>
</dbReference>
<evidence type="ECO:0000256" key="8">
    <source>
        <dbReference type="ARBA" id="ARBA00022801"/>
    </source>
</evidence>
<dbReference type="InterPro" id="IPR000001">
    <property type="entry name" value="Kringle"/>
</dbReference>
<feature type="domain" description="Fibronectin type-I" evidence="21">
    <location>
        <begin position="186"/>
        <end position="227"/>
    </location>
</feature>
<dbReference type="PROSITE" id="PS00021">
    <property type="entry name" value="KRINGLE_1"/>
    <property type="match status" value="1"/>
</dbReference>
<dbReference type="InterPro" id="IPR001254">
    <property type="entry name" value="Trypsin_dom"/>
</dbReference>
<feature type="disulfide bond" evidence="13">
    <location>
        <begin position="257"/>
        <end position="266"/>
    </location>
</feature>
<dbReference type="SMART" id="SM00181">
    <property type="entry name" value="EGF"/>
    <property type="match status" value="2"/>
</dbReference>
<evidence type="ECO:0000256" key="7">
    <source>
        <dbReference type="ARBA" id="ARBA00022737"/>
    </source>
</evidence>
<dbReference type="PROSITE" id="PS51092">
    <property type="entry name" value="FN2_2"/>
    <property type="match status" value="1"/>
</dbReference>
<keyword evidence="5 16" id="KW-0645">Protease</keyword>
<evidence type="ECO:0000256" key="3">
    <source>
        <dbReference type="ARBA" id="ARBA00022536"/>
    </source>
</evidence>
<dbReference type="PRINTS" id="PR00018">
    <property type="entry name" value="KRINGLE"/>
</dbReference>
<feature type="domain" description="Kringle" evidence="19">
    <location>
        <begin position="279"/>
        <end position="356"/>
    </location>
</feature>
<dbReference type="Gene3D" id="2.40.20.10">
    <property type="entry name" value="Plasminogen Kringle 4"/>
    <property type="match status" value="1"/>
</dbReference>
<dbReference type="InterPro" id="IPR036943">
    <property type="entry name" value="FN_type2_sf"/>
</dbReference>
<evidence type="ECO:0000256" key="16">
    <source>
        <dbReference type="RuleBase" id="RU363034"/>
    </source>
</evidence>
<feature type="disulfide bond" evidence="13">
    <location>
        <begin position="174"/>
        <end position="183"/>
    </location>
</feature>
<evidence type="ECO:0000256" key="17">
    <source>
        <dbReference type="SAM" id="Phobius"/>
    </source>
</evidence>
<dbReference type="Ensembl" id="ENSXETT00000075342">
    <property type="protein sequence ID" value="ENSXETP00000070274"/>
    <property type="gene ID" value="ENSXETG00000005495"/>
</dbReference>
<feature type="disulfide bond" evidence="13">
    <location>
        <begin position="155"/>
        <end position="172"/>
    </location>
</feature>
<dbReference type="PROSITE" id="PS50026">
    <property type="entry name" value="EGF_3"/>
    <property type="match status" value="2"/>
</dbReference>
<feature type="transmembrane region" description="Helical" evidence="17">
    <location>
        <begin position="43"/>
        <end position="63"/>
    </location>
</feature>
<dbReference type="SUPFAM" id="SSF57196">
    <property type="entry name" value="EGF/Laminin"/>
    <property type="match status" value="1"/>
</dbReference>
<dbReference type="Pfam" id="PF00040">
    <property type="entry name" value="fn2"/>
    <property type="match status" value="1"/>
</dbReference>
<dbReference type="InterPro" id="IPR001881">
    <property type="entry name" value="EGF-like_Ca-bd_dom"/>
</dbReference>
<dbReference type="PROSITE" id="PS00135">
    <property type="entry name" value="TRYPSIN_SER"/>
    <property type="match status" value="1"/>
</dbReference>
<dbReference type="GO" id="GO:0005509">
    <property type="term" value="F:calcium ion binding"/>
    <property type="evidence" value="ECO:0007669"/>
    <property type="project" value="InterPro"/>
</dbReference>
<dbReference type="PROSITE" id="PS00134">
    <property type="entry name" value="TRYPSIN_HIS"/>
    <property type="match status" value="1"/>
</dbReference>
<keyword evidence="17" id="KW-0472">Membrane</keyword>
<feature type="domain" description="Fibronectin type-II" evidence="22">
    <location>
        <begin position="92"/>
        <end position="139"/>
    </location>
</feature>
<keyword evidence="10" id="KW-0865">Zymogen</keyword>
<dbReference type="CDD" id="cd00108">
    <property type="entry name" value="KR"/>
    <property type="match status" value="1"/>
</dbReference>
<evidence type="ECO:0000256" key="11">
    <source>
        <dbReference type="ARBA" id="ARBA00023157"/>
    </source>
</evidence>
<name>A0A6I8QCX8_XENTR</name>
<dbReference type="Gene3D" id="2.10.25.10">
    <property type="entry name" value="Laminin"/>
    <property type="match status" value="2"/>
</dbReference>
<proteinExistence type="predicted"/>
<evidence type="ECO:0000256" key="6">
    <source>
        <dbReference type="ARBA" id="ARBA00022729"/>
    </source>
</evidence>
<keyword evidence="4 14" id="KW-0420">Kringle</keyword>
<evidence type="ECO:0000313" key="23">
    <source>
        <dbReference type="Ensembl" id="ENSXETP00000070274"/>
    </source>
</evidence>
<dbReference type="FunFam" id="2.40.10.10:FF:000061">
    <property type="entry name" value="Hepatocyte growth factor activator"/>
    <property type="match status" value="1"/>
</dbReference>
<dbReference type="InterPro" id="IPR043504">
    <property type="entry name" value="Peptidase_S1_PA_chymotrypsin"/>
</dbReference>
<organism evidence="23">
    <name type="scientific">Xenopus tropicalis</name>
    <name type="common">Western clawed frog</name>
    <name type="synonym">Silurana tropicalis</name>
    <dbReference type="NCBI Taxonomy" id="8364"/>
    <lineage>
        <taxon>Eukaryota</taxon>
        <taxon>Metazoa</taxon>
        <taxon>Chordata</taxon>
        <taxon>Craniata</taxon>
        <taxon>Vertebrata</taxon>
        <taxon>Euteleostomi</taxon>
        <taxon>Amphibia</taxon>
        <taxon>Batrachia</taxon>
        <taxon>Anura</taxon>
        <taxon>Pipoidea</taxon>
        <taxon>Pipidae</taxon>
        <taxon>Xenopodinae</taxon>
        <taxon>Xenopus</taxon>
        <taxon>Silurana</taxon>
    </lineage>
</organism>
<dbReference type="PROSITE" id="PS00022">
    <property type="entry name" value="EGF_1"/>
    <property type="match status" value="2"/>
</dbReference>
<comment type="subcellular location">
    <subcellularLocation>
        <location evidence="1">Secreted</location>
    </subcellularLocation>
</comment>
<dbReference type="CDD" id="cd00190">
    <property type="entry name" value="Tryp_SPc"/>
    <property type="match status" value="1"/>
</dbReference>
<dbReference type="PROSITE" id="PS50240">
    <property type="entry name" value="TRYPSIN_DOM"/>
    <property type="match status" value="1"/>
</dbReference>
<evidence type="ECO:0000256" key="5">
    <source>
        <dbReference type="ARBA" id="ARBA00022670"/>
    </source>
</evidence>
<dbReference type="CDD" id="cd00061">
    <property type="entry name" value="FN1"/>
    <property type="match status" value="1"/>
</dbReference>
<dbReference type="InterPro" id="IPR001314">
    <property type="entry name" value="Peptidase_S1A"/>
</dbReference>
<evidence type="ECO:0000256" key="10">
    <source>
        <dbReference type="ARBA" id="ARBA00023145"/>
    </source>
</evidence>
<dbReference type="PROSITE" id="PS01186">
    <property type="entry name" value="EGF_2"/>
    <property type="match status" value="1"/>
</dbReference>
<dbReference type="SMART" id="SM00179">
    <property type="entry name" value="EGF_CA"/>
    <property type="match status" value="1"/>
</dbReference>
<keyword evidence="11 13" id="KW-1015">Disulfide bond</keyword>
<dbReference type="InterPro" id="IPR009003">
    <property type="entry name" value="Peptidase_S1_PA"/>
</dbReference>
<dbReference type="GeneTree" id="ENSGT00940000159778"/>
<dbReference type="FunCoup" id="A0A6I8QCX8">
    <property type="interactions" value="330"/>
</dbReference>
<gene>
    <name evidence="23" type="primary">hgfac</name>
</gene>
<evidence type="ECO:0000259" key="21">
    <source>
        <dbReference type="PROSITE" id="PS51091"/>
    </source>
</evidence>
<dbReference type="GO" id="GO:0006508">
    <property type="term" value="P:proteolysis"/>
    <property type="evidence" value="ECO:0007669"/>
    <property type="project" value="UniProtKB-KW"/>
</dbReference>
<dbReference type="SMART" id="SM00130">
    <property type="entry name" value="KR"/>
    <property type="match status" value="1"/>
</dbReference>
<dbReference type="InterPro" id="IPR038178">
    <property type="entry name" value="Kringle_sf"/>
</dbReference>
<dbReference type="Gene3D" id="2.10.10.10">
    <property type="entry name" value="Fibronectin, type II, collagen-binding"/>
    <property type="match status" value="1"/>
</dbReference>
<dbReference type="Pfam" id="PF00008">
    <property type="entry name" value="EGF"/>
    <property type="match status" value="1"/>
</dbReference>
<dbReference type="PANTHER" id="PTHR24264:SF43">
    <property type="entry name" value="HEPATOCYTE GROWTH FACTOR ACTIVATOR"/>
    <property type="match status" value="1"/>
</dbReference>
<dbReference type="PROSITE" id="PS51091">
    <property type="entry name" value="FN1_2"/>
    <property type="match status" value="1"/>
</dbReference>
<evidence type="ECO:0000256" key="13">
    <source>
        <dbReference type="PROSITE-ProRule" id="PRU00076"/>
    </source>
</evidence>
<keyword evidence="12" id="KW-0325">Glycoprotein</keyword>
<dbReference type="PRINTS" id="PR00013">
    <property type="entry name" value="FNTYPEII"/>
</dbReference>
<feature type="domain" description="EGF-like" evidence="18">
    <location>
        <begin position="229"/>
        <end position="267"/>
    </location>
</feature>
<dbReference type="SMART" id="SM00058">
    <property type="entry name" value="FN1"/>
    <property type="match status" value="1"/>
</dbReference>
<dbReference type="CDD" id="cd00062">
    <property type="entry name" value="FN2"/>
    <property type="match status" value="1"/>
</dbReference>
<keyword evidence="3 13" id="KW-0245">EGF-like domain</keyword>
<keyword evidence="2" id="KW-0964">Secreted</keyword>
<dbReference type="Pfam" id="PF00051">
    <property type="entry name" value="Kringle"/>
    <property type="match status" value="1"/>
</dbReference>
<evidence type="ECO:0000259" key="18">
    <source>
        <dbReference type="PROSITE" id="PS50026"/>
    </source>
</evidence>
<dbReference type="PROSITE" id="PS50070">
    <property type="entry name" value="KRINGLE_2"/>
    <property type="match status" value="1"/>
</dbReference>
<accession>A0A6I8QCX8</accession>
<dbReference type="Xenbase" id="XB-GENE-940012">
    <property type="gene designation" value="hgfac"/>
</dbReference>
<reference evidence="23" key="1">
    <citation type="journal article" date="2010" name="Science">
        <title>The genome of the Western clawed frog Xenopus tropicalis.</title>
        <authorList>
            <person name="Hellsten U."/>
            <person name="Harland R.M."/>
            <person name="Gilchrist M.J."/>
            <person name="Hendrix D."/>
            <person name="Jurka J."/>
            <person name="Kapitonov V."/>
            <person name="Ovcharenko I."/>
            <person name="Putnam N.H."/>
            <person name="Shu S."/>
            <person name="Taher L."/>
            <person name="Blitz I.L."/>
            <person name="Blumberg B."/>
            <person name="Dichmann D.S."/>
            <person name="Dubchak I."/>
            <person name="Amaya E."/>
            <person name="Detter J.C."/>
            <person name="Fletcher R."/>
            <person name="Gerhard D.S."/>
            <person name="Goodstein D."/>
            <person name="Graves T."/>
            <person name="Grigoriev I.V."/>
            <person name="Grimwood J."/>
            <person name="Kawashima T."/>
            <person name="Lindquist E."/>
            <person name="Lucas S.M."/>
            <person name="Mead P.E."/>
            <person name="Mitros T."/>
            <person name="Ogino H."/>
            <person name="Ohta Y."/>
            <person name="Poliakov A.V."/>
            <person name="Pollet N."/>
            <person name="Robert J."/>
            <person name="Salamov A."/>
            <person name="Sater A.K."/>
            <person name="Schmutz J."/>
            <person name="Terry A."/>
            <person name="Vize P.D."/>
            <person name="Warren W.C."/>
            <person name="Wells D."/>
            <person name="Wills A."/>
            <person name="Wilson R.K."/>
            <person name="Zimmerman L.B."/>
            <person name="Zorn A.M."/>
            <person name="Grainger R."/>
            <person name="Grammer T."/>
            <person name="Khokha M.K."/>
            <person name="Richardson P.M."/>
            <person name="Rokhsar D.S."/>
        </authorList>
    </citation>
    <scope>NUCLEOTIDE SEQUENCE [LARGE SCALE GENOMIC DNA]</scope>
    <source>
        <strain evidence="23">Nigerian</strain>
    </source>
</reference>
<dbReference type="PANTHER" id="PTHR24264">
    <property type="entry name" value="TRYPSIN-RELATED"/>
    <property type="match status" value="1"/>
</dbReference>
<dbReference type="SUPFAM" id="SSF57440">
    <property type="entry name" value="Kringle-like"/>
    <property type="match status" value="2"/>
</dbReference>
<dbReference type="CDD" id="cd00054">
    <property type="entry name" value="EGF_CA"/>
    <property type="match status" value="1"/>
</dbReference>
<comment type="caution">
    <text evidence="15">Lacks conserved residue(s) required for the propagation of feature annotation.</text>
</comment>
<dbReference type="FunFam" id="2.40.20.10:FF:000016">
    <property type="entry name" value="Coagulation factor XII"/>
    <property type="match status" value="1"/>
</dbReference>
<dbReference type="Pfam" id="PF00039">
    <property type="entry name" value="fn1"/>
    <property type="match status" value="1"/>
</dbReference>
<keyword evidence="7" id="KW-0677">Repeat</keyword>
<dbReference type="PROSITE" id="PS01253">
    <property type="entry name" value="FN1_1"/>
    <property type="match status" value="1"/>
</dbReference>
<evidence type="ECO:0000259" key="20">
    <source>
        <dbReference type="PROSITE" id="PS50240"/>
    </source>
</evidence>
<feature type="domain" description="Peptidase S1" evidence="20">
    <location>
        <begin position="391"/>
        <end position="629"/>
    </location>
</feature>
<keyword evidence="17" id="KW-0812">Transmembrane</keyword>
<dbReference type="GO" id="GO:0004252">
    <property type="term" value="F:serine-type endopeptidase activity"/>
    <property type="evidence" value="ECO:0007669"/>
    <property type="project" value="InterPro"/>
</dbReference>
<dbReference type="InterPro" id="IPR018056">
    <property type="entry name" value="Kringle_CS"/>
</dbReference>
<dbReference type="InterPro" id="IPR000083">
    <property type="entry name" value="Fibronectin_type1"/>
</dbReference>
<reference evidence="23" key="2">
    <citation type="submission" date="2020-05" db="UniProtKB">
        <authorList>
            <consortium name="Ensembl"/>
        </authorList>
    </citation>
    <scope>IDENTIFICATION</scope>
</reference>
<protein>
    <submittedName>
        <fullName evidence="23">HGF activator</fullName>
    </submittedName>
</protein>
<dbReference type="PROSITE" id="PS00023">
    <property type="entry name" value="FN2_1"/>
    <property type="match status" value="1"/>
</dbReference>
<dbReference type="Pfam" id="PF00089">
    <property type="entry name" value="Trypsin"/>
    <property type="match status" value="1"/>
</dbReference>
<dbReference type="Bgee" id="ENSXETG00000005495">
    <property type="expression patterns" value="Expressed in liver and 5 other cell types or tissues"/>
</dbReference>
<dbReference type="SUPFAM" id="SSF50494">
    <property type="entry name" value="Trypsin-like serine proteases"/>
    <property type="match status" value="1"/>
</dbReference>
<dbReference type="InterPro" id="IPR050127">
    <property type="entry name" value="Serine_Proteases_S1"/>
</dbReference>
<dbReference type="InterPro" id="IPR033116">
    <property type="entry name" value="TRYPSIN_SER"/>
</dbReference>
<feature type="disulfide bond" evidence="13">
    <location>
        <begin position="238"/>
        <end position="255"/>
    </location>
</feature>
<evidence type="ECO:0000259" key="19">
    <source>
        <dbReference type="PROSITE" id="PS50070"/>
    </source>
</evidence>
<dbReference type="SMART" id="SM00059">
    <property type="entry name" value="FN2"/>
    <property type="match status" value="1"/>
</dbReference>
<keyword evidence="6" id="KW-0732">Signal</keyword>
<dbReference type="FunFam" id="2.10.25.10:FF:000338">
    <property type="entry name" value="hepatocyte growth factor activator"/>
    <property type="match status" value="1"/>
</dbReference>
<evidence type="ECO:0000256" key="2">
    <source>
        <dbReference type="ARBA" id="ARBA00022525"/>
    </source>
</evidence>
<dbReference type="InterPro" id="IPR000562">
    <property type="entry name" value="FN_type2_dom"/>
</dbReference>
<dbReference type="SMART" id="SM00020">
    <property type="entry name" value="Tryp_SPc"/>
    <property type="match status" value="1"/>
</dbReference>
<evidence type="ECO:0000256" key="4">
    <source>
        <dbReference type="ARBA" id="ARBA00022572"/>
    </source>
</evidence>
<dbReference type="SUPFAM" id="SSF57603">
    <property type="entry name" value="FnI-like domain"/>
    <property type="match status" value="1"/>
</dbReference>
<evidence type="ECO:0000256" key="12">
    <source>
        <dbReference type="ARBA" id="ARBA00023180"/>
    </source>
</evidence>
<dbReference type="PRINTS" id="PR00722">
    <property type="entry name" value="CHYMOTRYPSIN"/>
</dbReference>
<evidence type="ECO:0000259" key="22">
    <source>
        <dbReference type="PROSITE" id="PS51092"/>
    </source>
</evidence>
<evidence type="ECO:0000256" key="15">
    <source>
        <dbReference type="PROSITE-ProRule" id="PRU00479"/>
    </source>
</evidence>
<evidence type="ECO:0000256" key="14">
    <source>
        <dbReference type="PROSITE-ProRule" id="PRU00121"/>
    </source>
</evidence>
<dbReference type="InParanoid" id="A0A6I8QCX8"/>
<feature type="domain" description="EGF-like" evidence="18">
    <location>
        <begin position="146"/>
        <end position="184"/>
    </location>
</feature>
<dbReference type="InterPro" id="IPR000742">
    <property type="entry name" value="EGF"/>
</dbReference>